<accession>A0A918L2A0</accession>
<reference evidence="1" key="2">
    <citation type="submission" date="2020-09" db="EMBL/GenBank/DDBJ databases">
        <authorList>
            <person name="Sun Q."/>
            <person name="Ohkuma M."/>
        </authorList>
    </citation>
    <scope>NUCLEOTIDE SEQUENCE</scope>
    <source>
        <strain evidence="1">JCM 4386</strain>
    </source>
</reference>
<gene>
    <name evidence="1" type="ORF">GCM10010269_21430</name>
</gene>
<evidence type="ECO:0000313" key="1">
    <source>
        <dbReference type="EMBL" id="GGR81961.1"/>
    </source>
</evidence>
<dbReference type="RefSeq" id="WP_190149008.1">
    <property type="nucleotide sequence ID" value="NZ_BMTL01000007.1"/>
</dbReference>
<evidence type="ECO:0000313" key="2">
    <source>
        <dbReference type="Proteomes" id="UP000606194"/>
    </source>
</evidence>
<dbReference type="Proteomes" id="UP000606194">
    <property type="component" value="Unassembled WGS sequence"/>
</dbReference>
<organism evidence="1 2">
    <name type="scientific">Streptomyces humidus</name>
    <dbReference type="NCBI Taxonomy" id="52259"/>
    <lineage>
        <taxon>Bacteria</taxon>
        <taxon>Bacillati</taxon>
        <taxon>Actinomycetota</taxon>
        <taxon>Actinomycetes</taxon>
        <taxon>Kitasatosporales</taxon>
        <taxon>Streptomycetaceae</taxon>
        <taxon>Streptomyces</taxon>
    </lineage>
</organism>
<protein>
    <submittedName>
        <fullName evidence="1">Uncharacterized protein</fullName>
    </submittedName>
</protein>
<proteinExistence type="predicted"/>
<sequence>MDHKNLIGHDGAVHEGLLNSHTGFLIDVVCDAGRYSVVHHYEHLDPARVTDAPLSCPACVAASPPAAGSLHRGRLAHRYAKDVLARADNRGYPPGLDDEALRLAFVALTVEDPPSQRLYALIREHLADMLTDRALAVPEGIPQVLVPYTRYTGGEVQAPVGPGDRLMRDGVASGHFPIVRVKAVEESPTGVIVTVREKDWNPFTWSAQELGRCFFKLDRAPLPAAER</sequence>
<dbReference type="AlphaFoldDB" id="A0A918L2A0"/>
<reference evidence="1" key="1">
    <citation type="journal article" date="2014" name="Int. J. Syst. Evol. Microbiol.">
        <title>Complete genome sequence of Corynebacterium casei LMG S-19264T (=DSM 44701T), isolated from a smear-ripened cheese.</title>
        <authorList>
            <consortium name="US DOE Joint Genome Institute (JGI-PGF)"/>
            <person name="Walter F."/>
            <person name="Albersmeier A."/>
            <person name="Kalinowski J."/>
            <person name="Ruckert C."/>
        </authorList>
    </citation>
    <scope>NUCLEOTIDE SEQUENCE</scope>
    <source>
        <strain evidence="1">JCM 4386</strain>
    </source>
</reference>
<comment type="caution">
    <text evidence="1">The sequence shown here is derived from an EMBL/GenBank/DDBJ whole genome shotgun (WGS) entry which is preliminary data.</text>
</comment>
<name>A0A918L2A0_9ACTN</name>
<keyword evidence="2" id="KW-1185">Reference proteome</keyword>
<dbReference type="EMBL" id="BMTL01000007">
    <property type="protein sequence ID" value="GGR81961.1"/>
    <property type="molecule type" value="Genomic_DNA"/>
</dbReference>